<proteinExistence type="predicted"/>
<keyword evidence="10" id="KW-0539">Nucleus</keyword>
<dbReference type="CDD" id="cd20384">
    <property type="entry name" value="Tudor_ZGPAT"/>
    <property type="match status" value="1"/>
</dbReference>
<evidence type="ECO:0000256" key="3">
    <source>
        <dbReference type="ARBA" id="ARBA00022491"/>
    </source>
</evidence>
<evidence type="ECO:0000256" key="9">
    <source>
        <dbReference type="ARBA" id="ARBA00023163"/>
    </source>
</evidence>
<dbReference type="PROSITE" id="PS50103">
    <property type="entry name" value="ZF_C3H1"/>
    <property type="match status" value="1"/>
</dbReference>
<evidence type="ECO:0000256" key="10">
    <source>
        <dbReference type="ARBA" id="ARBA00023242"/>
    </source>
</evidence>
<keyword evidence="9" id="KW-0804">Transcription</keyword>
<reference evidence="16" key="1">
    <citation type="submission" date="2021-06" db="EMBL/GenBank/DDBJ databases">
        <authorList>
            <consortium name="Wellcome Sanger Institute Data Sharing"/>
        </authorList>
    </citation>
    <scope>NUCLEOTIDE SEQUENCE [LARGE SCALE GENOMIC DNA]</scope>
</reference>
<evidence type="ECO:0000256" key="8">
    <source>
        <dbReference type="ARBA" id="ARBA00023125"/>
    </source>
</evidence>
<evidence type="ECO:0000256" key="1">
    <source>
        <dbReference type="ARBA" id="ARBA00004123"/>
    </source>
</evidence>
<dbReference type="CTD" id="84619"/>
<evidence type="ECO:0000259" key="15">
    <source>
        <dbReference type="PROSITE" id="PS50174"/>
    </source>
</evidence>
<evidence type="ECO:0000313" key="17">
    <source>
        <dbReference type="Proteomes" id="UP000694620"/>
    </source>
</evidence>
<feature type="region of interest" description="Disordered" evidence="13">
    <location>
        <begin position="101"/>
        <end position="135"/>
    </location>
</feature>
<gene>
    <name evidence="16" type="primary">ZGPAT</name>
    <name evidence="16" type="synonym">zgpat</name>
</gene>
<evidence type="ECO:0000256" key="5">
    <source>
        <dbReference type="ARBA" id="ARBA00022771"/>
    </source>
</evidence>
<dbReference type="Gene3D" id="2.30.30.1190">
    <property type="match status" value="1"/>
</dbReference>
<evidence type="ECO:0000256" key="6">
    <source>
        <dbReference type="ARBA" id="ARBA00022833"/>
    </source>
</evidence>
<feature type="domain" description="C3H1-type" evidence="14">
    <location>
        <begin position="182"/>
        <end position="208"/>
    </location>
</feature>
<evidence type="ECO:0000259" key="14">
    <source>
        <dbReference type="PROSITE" id="PS50103"/>
    </source>
</evidence>
<keyword evidence="3" id="KW-0678">Repressor</keyword>
<evidence type="ECO:0000256" key="11">
    <source>
        <dbReference type="PROSITE-ProRule" id="PRU00723"/>
    </source>
</evidence>
<reference evidence="16" key="3">
    <citation type="submission" date="2025-09" db="UniProtKB">
        <authorList>
            <consortium name="Ensembl"/>
        </authorList>
    </citation>
    <scope>IDENTIFICATION</scope>
</reference>
<dbReference type="PANTHER" id="PTHR46297:SF1">
    <property type="entry name" value="ZINC FINGER CCCH-TYPE WITH G PATCH DOMAIN-CONTAINING PROTEIN"/>
    <property type="match status" value="1"/>
</dbReference>
<feature type="zinc finger region" description="C3H1-type" evidence="11">
    <location>
        <begin position="182"/>
        <end position="208"/>
    </location>
</feature>
<dbReference type="GO" id="GO:0001227">
    <property type="term" value="F:DNA-binding transcription repressor activity, RNA polymerase II-specific"/>
    <property type="evidence" value="ECO:0007669"/>
    <property type="project" value="TreeGrafter"/>
</dbReference>
<accession>A0A8C4S1T3</accession>
<keyword evidence="17" id="KW-1185">Reference proteome</keyword>
<dbReference type="InterPro" id="IPR000467">
    <property type="entry name" value="G_patch_dom"/>
</dbReference>
<feature type="domain" description="G-patch" evidence="15">
    <location>
        <begin position="326"/>
        <end position="372"/>
    </location>
</feature>
<dbReference type="GeneID" id="114659745"/>
<dbReference type="Gene3D" id="2.30.30.140">
    <property type="match status" value="1"/>
</dbReference>
<evidence type="ECO:0000313" key="16">
    <source>
        <dbReference type="Ensembl" id="ENSECRP00000010279.1"/>
    </source>
</evidence>
<dbReference type="PANTHER" id="PTHR46297">
    <property type="entry name" value="ZINC FINGER CCCH-TYPE WITH G PATCH DOMAIN-CONTAINING PROTEIN"/>
    <property type="match status" value="1"/>
</dbReference>
<protein>
    <recommendedName>
        <fullName evidence="2">Zinc finger CCCH-type with G patch domain-containing protein</fullName>
    </recommendedName>
</protein>
<keyword evidence="12" id="KW-0175">Coiled coil</keyword>
<dbReference type="GO" id="GO:0008270">
    <property type="term" value="F:zinc ion binding"/>
    <property type="evidence" value="ECO:0007669"/>
    <property type="project" value="UniProtKB-KW"/>
</dbReference>
<reference evidence="16" key="2">
    <citation type="submission" date="2025-08" db="UniProtKB">
        <authorList>
            <consortium name="Ensembl"/>
        </authorList>
    </citation>
    <scope>IDENTIFICATION</scope>
</reference>
<keyword evidence="7" id="KW-0805">Transcription regulation</keyword>
<dbReference type="OrthoDB" id="4822at2759"/>
<keyword evidence="4 11" id="KW-0479">Metal-binding</keyword>
<evidence type="ECO:0000256" key="7">
    <source>
        <dbReference type="ARBA" id="ARBA00023015"/>
    </source>
</evidence>
<evidence type="ECO:0000256" key="12">
    <source>
        <dbReference type="SAM" id="Coils"/>
    </source>
</evidence>
<dbReference type="InterPro" id="IPR000571">
    <property type="entry name" value="Znf_CCCH"/>
</dbReference>
<feature type="coiled-coil region" evidence="12">
    <location>
        <begin position="456"/>
        <end position="515"/>
    </location>
</feature>
<evidence type="ECO:0000256" key="2">
    <source>
        <dbReference type="ARBA" id="ARBA00022414"/>
    </source>
</evidence>
<comment type="subcellular location">
    <subcellularLocation>
        <location evidence="1">Nucleus</location>
    </subcellularLocation>
</comment>
<keyword evidence="6 11" id="KW-0862">Zinc</keyword>
<keyword evidence="8" id="KW-0238">DNA-binding</keyword>
<name>A0A8C4S1T3_ERPCA</name>
<dbReference type="GO" id="GO:0000978">
    <property type="term" value="F:RNA polymerase II cis-regulatory region sequence-specific DNA binding"/>
    <property type="evidence" value="ECO:0007669"/>
    <property type="project" value="TreeGrafter"/>
</dbReference>
<dbReference type="SMART" id="SM00443">
    <property type="entry name" value="G_patch"/>
    <property type="match status" value="1"/>
</dbReference>
<feature type="region of interest" description="Disordered" evidence="13">
    <location>
        <begin position="382"/>
        <end position="406"/>
    </location>
</feature>
<dbReference type="PROSITE" id="PS50174">
    <property type="entry name" value="G_PATCH"/>
    <property type="match status" value="1"/>
</dbReference>
<keyword evidence="5 11" id="KW-0863">Zinc-finger</keyword>
<dbReference type="GeneTree" id="ENSGT00390000000732"/>
<feature type="compositionally biased region" description="Basic residues" evidence="13">
    <location>
        <begin position="383"/>
        <end position="394"/>
    </location>
</feature>
<organism evidence="16 17">
    <name type="scientific">Erpetoichthys calabaricus</name>
    <name type="common">Rope fish</name>
    <name type="synonym">Calamoichthys calabaricus</name>
    <dbReference type="NCBI Taxonomy" id="27687"/>
    <lineage>
        <taxon>Eukaryota</taxon>
        <taxon>Metazoa</taxon>
        <taxon>Chordata</taxon>
        <taxon>Craniata</taxon>
        <taxon>Vertebrata</taxon>
        <taxon>Euteleostomi</taxon>
        <taxon>Actinopterygii</taxon>
        <taxon>Polypteriformes</taxon>
        <taxon>Polypteridae</taxon>
        <taxon>Erpetoichthys</taxon>
    </lineage>
</organism>
<dbReference type="Ensembl" id="ENSECRT00000010449.1">
    <property type="protein sequence ID" value="ENSECRP00000010279.1"/>
    <property type="gene ID" value="ENSECRG00000006855.1"/>
</dbReference>
<dbReference type="AlphaFoldDB" id="A0A8C4S1T3"/>
<dbReference type="GO" id="GO:0005634">
    <property type="term" value="C:nucleus"/>
    <property type="evidence" value="ECO:0007669"/>
    <property type="project" value="UniProtKB-SubCell"/>
</dbReference>
<dbReference type="SUPFAM" id="SSF63748">
    <property type="entry name" value="Tudor/PWWP/MBT"/>
    <property type="match status" value="1"/>
</dbReference>
<evidence type="ECO:0000256" key="4">
    <source>
        <dbReference type="ARBA" id="ARBA00022723"/>
    </source>
</evidence>
<sequence length="528" mass="59008">MDEESLTSAIKTYNIQLRQVEAALSAGLDPSQETDLLKLKDDLRQLIELTEASLISLKKSNLLASLEASNTQLPFREADEAQSSIDDKYAAFYASIEEPHHSESSKLQPLGDQNEPSDHNCSDLGISDDDDDSEAMSGMKVQAPYRTTWGTLEYHNAMVVGAEYSEDTEPKVRVLYVYPTHKSMKPCPFFLDDKCRFMEKCRFSHGEVVAVSELRNFQESDLSSLEVGSSCLVRHEDGIWYPASIKDIDSGYYTVKFDSLLLKEAVVEADCIIPPLRKEDSSSEESEDEEIGDDSAYAKVIDSASAVTNEWTSSCGLGFGGWEAHTRGIGSKLMVKMGYEFGKGLGRNAEGRVEPIQAVVLPKGKSLDQCAEILQKKKEGKIGKGKAKKLRKNKQNGTGSSMQQKNRQTVFDFLNDTLKGKKHGSALEAENPAAPRTSKEIYRGEQSIKRTLNVRLFQAAEKVEQTQKEIHRLQEALARNIGRDKGMTSLLEEKLNVAKKQLEQMKAQEVIIQREQRKANTHKKMTEF</sequence>
<dbReference type="RefSeq" id="XP_028668217.1">
    <property type="nucleotide sequence ID" value="XM_028812384.2"/>
</dbReference>
<dbReference type="Pfam" id="PF01585">
    <property type="entry name" value="G-patch"/>
    <property type="match status" value="1"/>
</dbReference>
<evidence type="ECO:0000256" key="13">
    <source>
        <dbReference type="SAM" id="MobiDB-lite"/>
    </source>
</evidence>
<dbReference type="Proteomes" id="UP000694620">
    <property type="component" value="Chromosome 10"/>
</dbReference>